<dbReference type="SUPFAM" id="SSF53720">
    <property type="entry name" value="ALDH-like"/>
    <property type="match status" value="1"/>
</dbReference>
<dbReference type="FunFam" id="3.40.605.10:FF:000007">
    <property type="entry name" value="NAD/NADP-dependent betaine aldehyde dehydrogenase"/>
    <property type="match status" value="1"/>
</dbReference>
<reference evidence="6 7" key="1">
    <citation type="journal article" date="2002" name="Int. J. Syst. Evol. Microbiol.">
        <title>Sphingopyxis witflariensis sp. nov., isolated from activated sludge.</title>
        <authorList>
            <person name="Kampfer P."/>
            <person name="Witzenberger R."/>
            <person name="Denner E.B."/>
            <person name="Busse H.J."/>
            <person name="Neef A."/>
        </authorList>
    </citation>
    <scope>NUCLEOTIDE SEQUENCE [LARGE SCALE GENOMIC DNA]</scope>
    <source>
        <strain evidence="6 7">DSM 14551</strain>
    </source>
</reference>
<dbReference type="InterPro" id="IPR016161">
    <property type="entry name" value="Ald_DH/histidinol_DH"/>
</dbReference>
<gene>
    <name evidence="6" type="ORF">CDQ91_11745</name>
</gene>
<evidence type="ECO:0000256" key="2">
    <source>
        <dbReference type="ARBA" id="ARBA00023002"/>
    </source>
</evidence>
<dbReference type="CDD" id="cd07138">
    <property type="entry name" value="ALDH_CddD_SSP0762"/>
    <property type="match status" value="1"/>
</dbReference>
<dbReference type="Proteomes" id="UP000197097">
    <property type="component" value="Unassembled WGS sequence"/>
</dbReference>
<comment type="caution">
    <text evidence="6">The sequence shown here is derived from an EMBL/GenBank/DDBJ whole genome shotgun (WGS) entry which is preliminary data.</text>
</comment>
<organism evidence="6 7">
    <name type="scientific">Sphingopyxis witflariensis</name>
    <dbReference type="NCBI Taxonomy" id="173675"/>
    <lineage>
        <taxon>Bacteria</taxon>
        <taxon>Pseudomonadati</taxon>
        <taxon>Pseudomonadota</taxon>
        <taxon>Alphaproteobacteria</taxon>
        <taxon>Sphingomonadales</taxon>
        <taxon>Sphingomonadaceae</taxon>
        <taxon>Sphingopyxis</taxon>
    </lineage>
</organism>
<comment type="similarity">
    <text evidence="1">Belongs to the aldehyde dehydrogenase family.</text>
</comment>
<evidence type="ECO:0000256" key="3">
    <source>
        <dbReference type="ARBA" id="ARBA00024226"/>
    </source>
</evidence>
<evidence type="ECO:0000256" key="1">
    <source>
        <dbReference type="ARBA" id="ARBA00009986"/>
    </source>
</evidence>
<protein>
    <recommendedName>
        <fullName evidence="3">aldehyde dehydrogenase (NAD(+))</fullName>
        <ecNumber evidence="3">1.2.1.3</ecNumber>
    </recommendedName>
</protein>
<name>A0A246JUJ5_9SPHN</name>
<dbReference type="Pfam" id="PF00171">
    <property type="entry name" value="Aldedh"/>
    <property type="match status" value="1"/>
</dbReference>
<dbReference type="RefSeq" id="WP_088472920.1">
    <property type="nucleotide sequence ID" value="NZ_NISJ01000005.1"/>
</dbReference>
<evidence type="ECO:0000313" key="7">
    <source>
        <dbReference type="Proteomes" id="UP000197097"/>
    </source>
</evidence>
<dbReference type="EMBL" id="NISJ01000005">
    <property type="protein sequence ID" value="OWQ96719.1"/>
    <property type="molecule type" value="Genomic_DNA"/>
</dbReference>
<dbReference type="InterPro" id="IPR016162">
    <property type="entry name" value="Ald_DH_N"/>
</dbReference>
<keyword evidence="2" id="KW-0560">Oxidoreductase</keyword>
<dbReference type="Gene3D" id="3.40.309.10">
    <property type="entry name" value="Aldehyde Dehydrogenase, Chain A, domain 2"/>
    <property type="match status" value="1"/>
</dbReference>
<dbReference type="PROSITE" id="PS00070">
    <property type="entry name" value="ALDEHYDE_DEHYDR_CYS"/>
    <property type="match status" value="1"/>
</dbReference>
<sequence length="478" mass="49397">MSNTEQHLKQNYIGGQWVDSKGGKPHDVINPATEEAASTIILGTAADVDDAVAAAKEAFKTFSQTTREERLALLNRIVEEYKKRGADLAKSMAAEMGAPVSFAGTAQVGAGIGGFLGTIAALQDFSFTEKYHAGILAYEPIGVVGMITPWNWPLNQIALKVAPALAAGNCMILKPSEECPGNATIFAEILDAAGVPPGVFNLVQGDGPTVGNAISSHPGIEMVSFTGSTRAGILVAKAAADTVKRVHQELGGKSPNIVLPDADFAAVLPPTVQGVLVNTGQSCIAPTRILVQKDREAEAVGVIKAMFDGTQVGDPMSEGGHIGPVVNKAQYDKIQGLIQSAIDEGATLETGGTGLPANVNRGYFIKPTVFSGVTRNMRIANEEVFGPVATVMAYDTLEEAVDIANDTEYGLSAVISGDPAKAAAIAPKLRAGMVAVNAWGPGPGAAFGGYKASGNGREGGLLGLKDFMEVKSISGIPA</sequence>
<dbReference type="EC" id="1.2.1.3" evidence="3"/>
<evidence type="ECO:0000256" key="4">
    <source>
        <dbReference type="ARBA" id="ARBA00049194"/>
    </source>
</evidence>
<dbReference type="InterPro" id="IPR015590">
    <property type="entry name" value="Aldehyde_DH_dom"/>
</dbReference>
<dbReference type="Gene3D" id="3.40.605.10">
    <property type="entry name" value="Aldehyde Dehydrogenase, Chain A, domain 1"/>
    <property type="match status" value="1"/>
</dbReference>
<evidence type="ECO:0000313" key="6">
    <source>
        <dbReference type="EMBL" id="OWQ96719.1"/>
    </source>
</evidence>
<dbReference type="PANTHER" id="PTHR42804">
    <property type="entry name" value="ALDEHYDE DEHYDROGENASE"/>
    <property type="match status" value="1"/>
</dbReference>
<dbReference type="InterPro" id="IPR016163">
    <property type="entry name" value="Ald_DH_C"/>
</dbReference>
<proteinExistence type="inferred from homology"/>
<accession>A0A246JUJ5</accession>
<dbReference type="GO" id="GO:0004029">
    <property type="term" value="F:aldehyde dehydrogenase (NAD+) activity"/>
    <property type="evidence" value="ECO:0007669"/>
    <property type="project" value="UniProtKB-EC"/>
</dbReference>
<feature type="domain" description="Aldehyde dehydrogenase" evidence="5">
    <location>
        <begin position="17"/>
        <end position="473"/>
    </location>
</feature>
<dbReference type="FunFam" id="3.40.309.10:FF:000012">
    <property type="entry name" value="Betaine aldehyde dehydrogenase"/>
    <property type="match status" value="1"/>
</dbReference>
<dbReference type="AlphaFoldDB" id="A0A246JUJ5"/>
<dbReference type="OrthoDB" id="9802947at2"/>
<dbReference type="InterPro" id="IPR016160">
    <property type="entry name" value="Ald_DH_CS_CYS"/>
</dbReference>
<comment type="catalytic activity">
    <reaction evidence="4">
        <text>an aldehyde + NAD(+) + H2O = a carboxylate + NADH + 2 H(+)</text>
        <dbReference type="Rhea" id="RHEA:16185"/>
        <dbReference type="ChEBI" id="CHEBI:15377"/>
        <dbReference type="ChEBI" id="CHEBI:15378"/>
        <dbReference type="ChEBI" id="CHEBI:17478"/>
        <dbReference type="ChEBI" id="CHEBI:29067"/>
        <dbReference type="ChEBI" id="CHEBI:57540"/>
        <dbReference type="ChEBI" id="CHEBI:57945"/>
        <dbReference type="EC" id="1.2.1.3"/>
    </reaction>
</comment>
<dbReference type="PANTHER" id="PTHR42804:SF1">
    <property type="entry name" value="ALDEHYDE DEHYDROGENASE-RELATED"/>
    <property type="match status" value="1"/>
</dbReference>
<evidence type="ECO:0000259" key="5">
    <source>
        <dbReference type="Pfam" id="PF00171"/>
    </source>
</evidence>
<keyword evidence="7" id="KW-1185">Reference proteome</keyword>